<evidence type="ECO:0000256" key="1">
    <source>
        <dbReference type="SAM" id="MobiDB-lite"/>
    </source>
</evidence>
<gene>
    <name evidence="2" type="ORF">SVUK_LOCUS13739</name>
</gene>
<evidence type="ECO:0000313" key="2">
    <source>
        <dbReference type="EMBL" id="VDM78741.1"/>
    </source>
</evidence>
<keyword evidence="3" id="KW-1185">Reference proteome</keyword>
<organism evidence="2 3">
    <name type="scientific">Strongylus vulgaris</name>
    <name type="common">Blood worm</name>
    <dbReference type="NCBI Taxonomy" id="40348"/>
    <lineage>
        <taxon>Eukaryota</taxon>
        <taxon>Metazoa</taxon>
        <taxon>Ecdysozoa</taxon>
        <taxon>Nematoda</taxon>
        <taxon>Chromadorea</taxon>
        <taxon>Rhabditida</taxon>
        <taxon>Rhabditina</taxon>
        <taxon>Rhabditomorpha</taxon>
        <taxon>Strongyloidea</taxon>
        <taxon>Strongylidae</taxon>
        <taxon>Strongylus</taxon>
    </lineage>
</organism>
<reference evidence="2 3" key="1">
    <citation type="submission" date="2018-11" db="EMBL/GenBank/DDBJ databases">
        <authorList>
            <consortium name="Pathogen Informatics"/>
        </authorList>
    </citation>
    <scope>NUCLEOTIDE SEQUENCE [LARGE SCALE GENOMIC DNA]</scope>
</reference>
<name>A0A3P7J0T4_STRVU</name>
<feature type="region of interest" description="Disordered" evidence="1">
    <location>
        <begin position="31"/>
        <end position="68"/>
    </location>
</feature>
<dbReference type="OrthoDB" id="5877374at2759"/>
<feature type="region of interest" description="Disordered" evidence="1">
    <location>
        <begin position="322"/>
        <end position="355"/>
    </location>
</feature>
<feature type="compositionally biased region" description="Low complexity" evidence="1">
    <location>
        <begin position="56"/>
        <end position="66"/>
    </location>
</feature>
<protein>
    <submittedName>
        <fullName evidence="2">Uncharacterized protein</fullName>
    </submittedName>
</protein>
<dbReference type="Proteomes" id="UP000270094">
    <property type="component" value="Unassembled WGS sequence"/>
</dbReference>
<accession>A0A3P7J0T4</accession>
<feature type="compositionally biased region" description="Polar residues" evidence="1">
    <location>
        <begin position="41"/>
        <end position="51"/>
    </location>
</feature>
<sequence length="510" mass="58514">MKILISDPLQVVWSSDGLVGKRYFQRDGRHYVEIQEPSRPSEGQPTETRVQQPMHPKAAPKQIQQQPRDENEIYIDEELRQSGVIEPVQPKPAPEPVPVIPEEFADKPAAYYDETWYEPPGQMLYPRLLFSPRYGWREMVQDEVSRLRRIKPISEYEQSRNGRLNNRRRLPKVDLSLPHPHKSEIQQPVPKFQSHGGTWIFRNDKWEFEPRGAVEASQITPDFVAPVYDSGTWVYDNGAWHYRPLSKPFETSSESIPAVKVEENRKTGEKTLVKVRKFPKAPDYQDNHRELLAKAVLMDHEKEKDRYNKEDDTDYSKWYYSQRRDQKDRPTGRDSTWNTYDTKPVGAGSDGQLPQADSAHYLQKGDMAAVVYSEKDQNKNEEEEKKKSSGSSYFIKEGNIGAYVYTGGDGTSENSSSGGEGARQPAQQPQRDLSVDEFKRLQPSYQKTSTLQLKDPSGIKPCDSTGTISGNGEFWLLRTRPCDANSREGRIMLPTGELLRFFGQPQLVNV</sequence>
<evidence type="ECO:0000313" key="3">
    <source>
        <dbReference type="Proteomes" id="UP000270094"/>
    </source>
</evidence>
<dbReference type="AlphaFoldDB" id="A0A3P7J0T4"/>
<feature type="region of interest" description="Disordered" evidence="1">
    <location>
        <begin position="444"/>
        <end position="465"/>
    </location>
</feature>
<proteinExistence type="predicted"/>
<dbReference type="EMBL" id="UYYB01102795">
    <property type="protein sequence ID" value="VDM78741.1"/>
    <property type="molecule type" value="Genomic_DNA"/>
</dbReference>
<feature type="compositionally biased region" description="Basic and acidic residues" evidence="1">
    <location>
        <begin position="322"/>
        <end position="332"/>
    </location>
</feature>
<feature type="region of interest" description="Disordered" evidence="1">
    <location>
        <begin position="405"/>
        <end position="432"/>
    </location>
</feature>